<organism evidence="2 3">
    <name type="scientific">Mucor saturninus</name>
    <dbReference type="NCBI Taxonomy" id="64648"/>
    <lineage>
        <taxon>Eukaryota</taxon>
        <taxon>Fungi</taxon>
        <taxon>Fungi incertae sedis</taxon>
        <taxon>Mucoromycota</taxon>
        <taxon>Mucoromycotina</taxon>
        <taxon>Mucoromycetes</taxon>
        <taxon>Mucorales</taxon>
        <taxon>Mucorineae</taxon>
        <taxon>Mucoraceae</taxon>
        <taxon>Mucor</taxon>
    </lineage>
</organism>
<evidence type="ECO:0000256" key="1">
    <source>
        <dbReference type="SAM" id="Phobius"/>
    </source>
</evidence>
<reference evidence="2" key="1">
    <citation type="submission" date="2020-12" db="EMBL/GenBank/DDBJ databases">
        <title>Metabolic potential, ecology and presence of endohyphal bacteria is reflected in genomic diversity of Mucoromycotina.</title>
        <authorList>
            <person name="Muszewska A."/>
            <person name="Okrasinska A."/>
            <person name="Steczkiewicz K."/>
            <person name="Drgas O."/>
            <person name="Orlowska M."/>
            <person name="Perlinska-Lenart U."/>
            <person name="Aleksandrzak-Piekarczyk T."/>
            <person name="Szatraj K."/>
            <person name="Zielenkiewicz U."/>
            <person name="Pilsyk S."/>
            <person name="Malc E."/>
            <person name="Mieczkowski P."/>
            <person name="Kruszewska J.S."/>
            <person name="Biernat P."/>
            <person name="Pawlowska J."/>
        </authorList>
    </citation>
    <scope>NUCLEOTIDE SEQUENCE</scope>
    <source>
        <strain evidence="2">WA0000017839</strain>
    </source>
</reference>
<gene>
    <name evidence="2" type="ORF">INT47_011249</name>
</gene>
<dbReference type="Proteomes" id="UP000603453">
    <property type="component" value="Unassembled WGS sequence"/>
</dbReference>
<sequence length="537" mass="60066">MASIVEKKYDYDKEVDELSTESSSASKEEAGSIGVFDFYIWTIIPAIGILFCFIHTEQERFWKWTGETISDAQSLQSKVVVSVISTVIGGCVVATLMKAIASVSYTMIRYQGANFSHLVAIIGGHSPGQIPMLVAGKRWFSIILIILILIVSAVTKQLAVVSMGVDRISLDIGSSNYAIRNYSTCASTNATDSIGGMFPVLALDAFNSLRNPNTTFTNEIYDRSIPNALLGQSIFERVLPYANVSCKLVKYKEGFSRFNPTLGTIPSSINKKYPSPWAATLSIPYHDDYGMSDIPTNSVNCSIYLGYATALTSCNNTYCDTKKITNIIRYEDDVYNGGLPILFKYMFEAVQRSGSMYRNVLMTWISGGGINDVYRSDRFIDGESLETITSRLENMGTVAARVLCDYNNEDMTEHYDVSYTTFQSRILHNCYIYHVLWKWPFWVLAGCIFILWLASMVAMRITPESRVISVEWLLSQYVTKDRLGYLSGGQLVKAHEGSIFQVVDLKADAEIGNIAISDARYHKYEANINVVHGRKYQ</sequence>
<keyword evidence="1" id="KW-0472">Membrane</keyword>
<feature type="transmembrane region" description="Helical" evidence="1">
    <location>
        <begin position="439"/>
        <end position="459"/>
    </location>
</feature>
<keyword evidence="1" id="KW-0812">Transmembrane</keyword>
<feature type="transmembrane region" description="Helical" evidence="1">
    <location>
        <begin position="79"/>
        <end position="101"/>
    </location>
</feature>
<feature type="transmembrane region" description="Helical" evidence="1">
    <location>
        <begin position="36"/>
        <end position="56"/>
    </location>
</feature>
<accession>A0A8H7RM57</accession>
<evidence type="ECO:0000313" key="3">
    <source>
        <dbReference type="Proteomes" id="UP000603453"/>
    </source>
</evidence>
<dbReference type="EMBL" id="JAEPRD010000004">
    <property type="protein sequence ID" value="KAG2213100.1"/>
    <property type="molecule type" value="Genomic_DNA"/>
</dbReference>
<keyword evidence="1" id="KW-1133">Transmembrane helix</keyword>
<keyword evidence="3" id="KW-1185">Reference proteome</keyword>
<protein>
    <submittedName>
        <fullName evidence="2">Uncharacterized protein</fullName>
    </submittedName>
</protein>
<dbReference type="AlphaFoldDB" id="A0A8H7RM57"/>
<name>A0A8H7RM57_9FUNG</name>
<comment type="caution">
    <text evidence="2">The sequence shown here is derived from an EMBL/GenBank/DDBJ whole genome shotgun (WGS) entry which is preliminary data.</text>
</comment>
<evidence type="ECO:0000313" key="2">
    <source>
        <dbReference type="EMBL" id="KAG2213100.1"/>
    </source>
</evidence>
<proteinExistence type="predicted"/>
<feature type="transmembrane region" description="Helical" evidence="1">
    <location>
        <begin position="139"/>
        <end position="159"/>
    </location>
</feature>